<evidence type="ECO:0000256" key="1">
    <source>
        <dbReference type="SAM" id="MobiDB-lite"/>
    </source>
</evidence>
<accession>A0A8J2SZ84</accession>
<keyword evidence="4" id="KW-1185">Reference proteome</keyword>
<dbReference type="AlphaFoldDB" id="A0A8J2SZ84"/>
<feature type="signal peptide" evidence="2">
    <location>
        <begin position="1"/>
        <end position="19"/>
    </location>
</feature>
<reference evidence="3" key="1">
    <citation type="submission" date="2021-11" db="EMBL/GenBank/DDBJ databases">
        <authorList>
            <consortium name="Genoscope - CEA"/>
            <person name="William W."/>
        </authorList>
    </citation>
    <scope>NUCLEOTIDE SEQUENCE</scope>
</reference>
<keyword evidence="2" id="KW-0732">Signal</keyword>
<name>A0A8J2SZ84_9STRA</name>
<evidence type="ECO:0000313" key="3">
    <source>
        <dbReference type="EMBL" id="CAH0376783.1"/>
    </source>
</evidence>
<gene>
    <name evidence="3" type="ORF">PECAL_5P13750</name>
</gene>
<proteinExistence type="predicted"/>
<feature type="region of interest" description="Disordered" evidence="1">
    <location>
        <begin position="280"/>
        <end position="303"/>
    </location>
</feature>
<feature type="compositionally biased region" description="Basic and acidic residues" evidence="1">
    <location>
        <begin position="280"/>
        <end position="299"/>
    </location>
</feature>
<dbReference type="EMBL" id="CAKKNE010000005">
    <property type="protein sequence ID" value="CAH0376783.1"/>
    <property type="molecule type" value="Genomic_DNA"/>
</dbReference>
<sequence>MYKLIVVGLLAASAATASAASPPSRDVKNHDRAAANLVAKSDDKELEELRVSLPNLRGTVSATRVLSDLTEAENRRGLQGKGNKDEDEDSEEDEQESDEQEEDSEEGDEEEDQDASDEEEDSSEGGDEEEDNSEGADEEEDNSEGADEEEDNSEGGDEEEDNSEGADEEEDNSEGGDEEEDNSEGGDEEEDNSEGGDEEEDNAEGGDEEEDSEEDSGEDADEEESRGCAGIGEACKVEGDCCDAPPNGCFTKKNNNGRGTCEASCPADKAYKCYKKPDEVADRDGGDGACKDDGGWEKHPAKKGKTLDCDWVAKSPKKRCKKKNKGGTKASKACACACA</sequence>
<feature type="compositionally biased region" description="Low complexity" evidence="1">
    <location>
        <begin position="13"/>
        <end position="24"/>
    </location>
</feature>
<comment type="caution">
    <text evidence="3">The sequence shown here is derived from an EMBL/GenBank/DDBJ whole genome shotgun (WGS) entry which is preliminary data.</text>
</comment>
<organism evidence="3 4">
    <name type="scientific">Pelagomonas calceolata</name>
    <dbReference type="NCBI Taxonomy" id="35677"/>
    <lineage>
        <taxon>Eukaryota</taxon>
        <taxon>Sar</taxon>
        <taxon>Stramenopiles</taxon>
        <taxon>Ochrophyta</taxon>
        <taxon>Pelagophyceae</taxon>
        <taxon>Pelagomonadales</taxon>
        <taxon>Pelagomonadaceae</taxon>
        <taxon>Pelagomonas</taxon>
    </lineage>
</organism>
<feature type="compositionally biased region" description="Acidic residues" evidence="1">
    <location>
        <begin position="85"/>
        <end position="224"/>
    </location>
</feature>
<feature type="region of interest" description="Disordered" evidence="1">
    <location>
        <begin position="64"/>
        <end position="227"/>
    </location>
</feature>
<feature type="region of interest" description="Disordered" evidence="1">
    <location>
        <begin position="13"/>
        <end position="42"/>
    </location>
</feature>
<evidence type="ECO:0000313" key="4">
    <source>
        <dbReference type="Proteomes" id="UP000789595"/>
    </source>
</evidence>
<evidence type="ECO:0000256" key="2">
    <source>
        <dbReference type="SAM" id="SignalP"/>
    </source>
</evidence>
<feature type="chain" id="PRO_5035292619" evidence="2">
    <location>
        <begin position="20"/>
        <end position="339"/>
    </location>
</feature>
<dbReference type="Proteomes" id="UP000789595">
    <property type="component" value="Unassembled WGS sequence"/>
</dbReference>
<protein>
    <submittedName>
        <fullName evidence="3">Uncharacterized protein</fullName>
    </submittedName>
</protein>